<proteinExistence type="predicted"/>
<gene>
    <name evidence="1" type="ORF">1_192</name>
</gene>
<sequence>MPSSQILRKDCNIPKELCGKSNYNGVNQKKDEFIENALKKM</sequence>
<reference evidence="1" key="1">
    <citation type="submission" date="2018-11" db="EMBL/GenBank/DDBJ databases">
        <title>A distinct lineage of giant viruses engineers rhodopsin photosystems in predatory marine eukaryotes.</title>
        <authorList>
            <person name="Needham D.M."/>
            <person name="Yoshizawa S."/>
            <person name="Hosaka T."/>
            <person name="Poirier C."/>
            <person name="Choi C.-J."/>
            <person name="Hehenberger E."/>
            <person name="Irwin N.A.T."/>
            <person name="Wilken S."/>
            <person name="Yung C.-M."/>
            <person name="Bachy C."/>
            <person name="Kurihara R."/>
            <person name="Nakajima Y."/>
            <person name="Kojima K."/>
            <person name="Kimura-Someya T."/>
            <person name="Leonard G."/>
            <person name="Malmstrom R.R."/>
            <person name="Mende D."/>
            <person name="Olson D.K."/>
            <person name="Sudo Y."/>
            <person name="Sudek S."/>
            <person name="Richards T.A."/>
            <person name="DeLong E.F."/>
            <person name="Keeling P.J."/>
            <person name="Santoro A.E."/>
            <person name="Shirouzu M."/>
            <person name="Iwasaki W."/>
            <person name="Worden A.Z."/>
        </authorList>
    </citation>
    <scope>NUCLEOTIDE SEQUENCE</scope>
</reference>
<organism evidence="1">
    <name type="scientific">Mimiviridae sp. ChoanoV1</name>
    <dbReference type="NCBI Taxonomy" id="2596887"/>
    <lineage>
        <taxon>Viruses</taxon>
        <taxon>Varidnaviria</taxon>
        <taxon>Bamfordvirae</taxon>
        <taxon>Nucleocytoviricota</taxon>
        <taxon>Megaviricetes</taxon>
        <taxon>Imitervirales</taxon>
        <taxon>Schizomimiviridae</taxon>
    </lineage>
</organism>
<protein>
    <submittedName>
        <fullName evidence="1">Uncharacterized protein</fullName>
    </submittedName>
</protein>
<evidence type="ECO:0000313" key="1">
    <source>
        <dbReference type="EMBL" id="QDY51807.1"/>
    </source>
</evidence>
<dbReference type="EMBL" id="MK250085">
    <property type="protein sequence ID" value="QDY51807.1"/>
    <property type="molecule type" value="Genomic_DNA"/>
</dbReference>
<accession>A0A5B8IFM4</accession>
<name>A0A5B8IFM4_9VIRU</name>